<dbReference type="PANTHER" id="PTHR18952:SF250">
    <property type="entry name" value="CARBONIC ANHYDRASE 5-RELATED"/>
    <property type="match status" value="1"/>
</dbReference>
<sequence>MKILVLFVHLVSSNEGSNQTFLILFIHTLFSDESQFGWGYSQSDGPKTWGGKCISGKQQSPINIQQNNANIANYAKLNFINFDTIGSVKIMNNGLTIMASGMQEWNENQPYISGGGLKYNYQLVQFHIHWSQMNENGSEHTIDGKHFPAEIHLLHIKEGQSMNESLHQKDGIAVVSLLVNIRYNSSVLTAFDEVFKTLLLNSYKGGPTVVQQYRPSSILPTNYDSFFYYEGSLTTPGCEESVIWLILTEP</sequence>
<dbReference type="SUPFAM" id="SSF51069">
    <property type="entry name" value="Carbonic anhydrase"/>
    <property type="match status" value="1"/>
</dbReference>
<evidence type="ECO:0000313" key="6">
    <source>
        <dbReference type="Proteomes" id="UP000887577"/>
    </source>
</evidence>
<dbReference type="GO" id="GO:0004089">
    <property type="term" value="F:carbonate dehydratase activity"/>
    <property type="evidence" value="ECO:0007669"/>
    <property type="project" value="UniProtKB-UniRule"/>
</dbReference>
<evidence type="ECO:0000256" key="4">
    <source>
        <dbReference type="RuleBase" id="RU367011"/>
    </source>
</evidence>
<comment type="cofactor">
    <cofactor evidence="4">
        <name>Zn(2+)</name>
        <dbReference type="ChEBI" id="CHEBI:29105"/>
    </cofactor>
</comment>
<dbReference type="Gene3D" id="3.10.200.10">
    <property type="entry name" value="Alpha carbonic anhydrase"/>
    <property type="match status" value="1"/>
</dbReference>
<reference evidence="7" key="1">
    <citation type="submission" date="2022-11" db="UniProtKB">
        <authorList>
            <consortium name="WormBaseParasite"/>
        </authorList>
    </citation>
    <scope>IDENTIFICATION</scope>
</reference>
<dbReference type="InterPro" id="IPR023561">
    <property type="entry name" value="Carbonic_anhydrase_a-class"/>
</dbReference>
<name>A0A914Z2Z0_9BILA</name>
<dbReference type="GO" id="GO:0008270">
    <property type="term" value="F:zinc ion binding"/>
    <property type="evidence" value="ECO:0007669"/>
    <property type="project" value="UniProtKB-UniRule"/>
</dbReference>
<evidence type="ECO:0000313" key="7">
    <source>
        <dbReference type="WBParaSite" id="PSU_v2.g7069.t1"/>
    </source>
</evidence>
<comment type="similarity">
    <text evidence="1 4">Belongs to the alpha-carbonic anhydrase family.</text>
</comment>
<evidence type="ECO:0000256" key="2">
    <source>
        <dbReference type="ARBA" id="ARBA00022723"/>
    </source>
</evidence>
<keyword evidence="2 4" id="KW-0479">Metal-binding</keyword>
<proteinExistence type="inferred from homology"/>
<dbReference type="Pfam" id="PF00194">
    <property type="entry name" value="Carb_anhydrase"/>
    <property type="match status" value="1"/>
</dbReference>
<dbReference type="PROSITE" id="PS51144">
    <property type="entry name" value="ALPHA_CA_2"/>
    <property type="match status" value="1"/>
</dbReference>
<dbReference type="PANTHER" id="PTHR18952">
    <property type="entry name" value="CARBONIC ANHYDRASE"/>
    <property type="match status" value="1"/>
</dbReference>
<dbReference type="WBParaSite" id="PSU_v2.g7069.t1">
    <property type="protein sequence ID" value="PSU_v2.g7069.t1"/>
    <property type="gene ID" value="PSU_v2.g7069"/>
</dbReference>
<protein>
    <recommendedName>
        <fullName evidence="4">Carbonic anhydrase</fullName>
        <ecNumber evidence="4">4.2.1.1</ecNumber>
    </recommendedName>
</protein>
<organism evidence="6 7">
    <name type="scientific">Panagrolaimus superbus</name>
    <dbReference type="NCBI Taxonomy" id="310955"/>
    <lineage>
        <taxon>Eukaryota</taxon>
        <taxon>Metazoa</taxon>
        <taxon>Ecdysozoa</taxon>
        <taxon>Nematoda</taxon>
        <taxon>Chromadorea</taxon>
        <taxon>Rhabditida</taxon>
        <taxon>Tylenchina</taxon>
        <taxon>Panagrolaimomorpha</taxon>
        <taxon>Panagrolaimoidea</taxon>
        <taxon>Panagrolaimidae</taxon>
        <taxon>Panagrolaimus</taxon>
    </lineage>
</organism>
<keyword evidence="6" id="KW-1185">Reference proteome</keyword>
<keyword evidence="3 4" id="KW-0862">Zinc</keyword>
<evidence type="ECO:0000259" key="5">
    <source>
        <dbReference type="PROSITE" id="PS51144"/>
    </source>
</evidence>
<evidence type="ECO:0000256" key="3">
    <source>
        <dbReference type="ARBA" id="ARBA00022833"/>
    </source>
</evidence>
<keyword evidence="4" id="KW-0456">Lyase</keyword>
<comment type="catalytic activity">
    <reaction evidence="4">
        <text>hydrogencarbonate + H(+) = CO2 + H2O</text>
        <dbReference type="Rhea" id="RHEA:10748"/>
        <dbReference type="ChEBI" id="CHEBI:15377"/>
        <dbReference type="ChEBI" id="CHEBI:15378"/>
        <dbReference type="ChEBI" id="CHEBI:16526"/>
        <dbReference type="ChEBI" id="CHEBI:17544"/>
        <dbReference type="EC" id="4.2.1.1"/>
    </reaction>
</comment>
<dbReference type="EC" id="4.2.1.1" evidence="4"/>
<feature type="domain" description="Alpha-carbonic anhydrase" evidence="5">
    <location>
        <begin position="36"/>
        <end position="250"/>
    </location>
</feature>
<dbReference type="CDD" id="cd00326">
    <property type="entry name" value="alpha_CA"/>
    <property type="match status" value="1"/>
</dbReference>
<dbReference type="AlphaFoldDB" id="A0A914Z2Z0"/>
<accession>A0A914Z2Z0</accession>
<dbReference type="InterPro" id="IPR001148">
    <property type="entry name" value="CA_dom"/>
</dbReference>
<dbReference type="SMART" id="SM01057">
    <property type="entry name" value="Carb_anhydrase"/>
    <property type="match status" value="1"/>
</dbReference>
<evidence type="ECO:0000256" key="1">
    <source>
        <dbReference type="ARBA" id="ARBA00010718"/>
    </source>
</evidence>
<dbReference type="GO" id="GO:0005737">
    <property type="term" value="C:cytoplasm"/>
    <property type="evidence" value="ECO:0007669"/>
    <property type="project" value="TreeGrafter"/>
</dbReference>
<comment type="function">
    <text evidence="4">Reversible hydration of carbon dioxide.</text>
</comment>
<dbReference type="InterPro" id="IPR036398">
    <property type="entry name" value="CA_dom_sf"/>
</dbReference>
<dbReference type="InterPro" id="IPR018338">
    <property type="entry name" value="Carbonic_anhydrase_a-class_CS"/>
</dbReference>
<dbReference type="PROSITE" id="PS00162">
    <property type="entry name" value="ALPHA_CA_1"/>
    <property type="match status" value="1"/>
</dbReference>
<dbReference type="Proteomes" id="UP000887577">
    <property type="component" value="Unplaced"/>
</dbReference>